<dbReference type="AlphaFoldDB" id="C5AQQ9"/>
<name>C5AQQ9_METEA</name>
<dbReference type="STRING" id="272630.MexAM1_META1p2373"/>
<feature type="compositionally biased region" description="Polar residues" evidence="1">
    <location>
        <begin position="48"/>
        <end position="57"/>
    </location>
</feature>
<evidence type="ECO:0000313" key="3">
    <source>
        <dbReference type="Proteomes" id="UP000009081"/>
    </source>
</evidence>
<dbReference type="EMBL" id="CP001510">
    <property type="protein sequence ID" value="ACS40156.1"/>
    <property type="molecule type" value="Genomic_DNA"/>
</dbReference>
<feature type="region of interest" description="Disordered" evidence="1">
    <location>
        <begin position="34"/>
        <end position="63"/>
    </location>
</feature>
<dbReference type="HOGENOM" id="CLU_2880691_0_0_5"/>
<dbReference type="KEGG" id="mea:Mex_1p2373"/>
<accession>C5AQQ9</accession>
<gene>
    <name evidence="2" type="ordered locus">MexAM1_META1p2373</name>
</gene>
<sequence>MPATIVELSARLKRGSRAEGWRIRRRLREGATVTLPYGLGQPRDRSPNDVQPSSPQALATGAR</sequence>
<organism evidence="2 3">
    <name type="scientific">Methylorubrum extorquens (strain ATCC 14718 / DSM 1338 / JCM 2805 / NCIMB 9133 / AM1)</name>
    <name type="common">Methylobacterium extorquens</name>
    <dbReference type="NCBI Taxonomy" id="272630"/>
    <lineage>
        <taxon>Bacteria</taxon>
        <taxon>Pseudomonadati</taxon>
        <taxon>Pseudomonadota</taxon>
        <taxon>Alphaproteobacteria</taxon>
        <taxon>Hyphomicrobiales</taxon>
        <taxon>Methylobacteriaceae</taxon>
        <taxon>Methylorubrum</taxon>
    </lineage>
</organism>
<proteinExistence type="predicted"/>
<protein>
    <submittedName>
        <fullName evidence="2">Uncharacterized protein</fullName>
    </submittedName>
</protein>
<evidence type="ECO:0000256" key="1">
    <source>
        <dbReference type="SAM" id="MobiDB-lite"/>
    </source>
</evidence>
<evidence type="ECO:0000313" key="2">
    <source>
        <dbReference type="EMBL" id="ACS40156.1"/>
    </source>
</evidence>
<reference evidence="2 3" key="1">
    <citation type="journal article" date="2009" name="PLoS ONE">
        <title>Methylobacterium genome sequences: a reference blueprint to investigate microbial metabolism of C1 compounds from natural and industrial sources.</title>
        <authorList>
            <person name="Vuilleumier S."/>
            <person name="Chistoserdova L."/>
            <person name="Lee M.-C."/>
            <person name="Bringel F."/>
            <person name="Lajus A."/>
            <person name="Zhou Y."/>
            <person name="Gourion B."/>
            <person name="Barbe V."/>
            <person name="Chang J."/>
            <person name="Cruveiller S."/>
            <person name="Dossat C."/>
            <person name="Gillett W."/>
            <person name="Gruffaz C."/>
            <person name="Haugen E."/>
            <person name="Hourcade E."/>
            <person name="Levy R."/>
            <person name="Mangenot S."/>
            <person name="Muller E."/>
            <person name="Nadalig T."/>
            <person name="Pagni M."/>
            <person name="Penny C."/>
            <person name="Peyraud R."/>
            <person name="Robinson D.G."/>
            <person name="Roche D."/>
            <person name="Rouy Z."/>
            <person name="Saenampechek C."/>
            <person name="Salvignol G."/>
            <person name="Vallenet D."/>
            <person name="Wu Z."/>
            <person name="Marx C.J."/>
            <person name="Vorholt J.A."/>
            <person name="Olson M.V."/>
            <person name="Kaul R."/>
            <person name="Weissenbach J."/>
            <person name="Medigue C."/>
            <person name="Lidstrom M.E."/>
        </authorList>
    </citation>
    <scope>NUCLEOTIDE SEQUENCE [LARGE SCALE GENOMIC DNA]</scope>
    <source>
        <strain evidence="3">ATCC 14718 / DSM 1338 / JCM 2805 / NCIMB 9133 / AM1</strain>
    </source>
</reference>
<dbReference type="Proteomes" id="UP000009081">
    <property type="component" value="Chromosome"/>
</dbReference>
<keyword evidence="3" id="KW-1185">Reference proteome</keyword>